<keyword evidence="2" id="KW-1185">Reference proteome</keyword>
<proteinExistence type="predicted"/>
<reference evidence="1" key="1">
    <citation type="submission" date="2018-11" db="EMBL/GenBank/DDBJ databases">
        <authorList>
            <consortium name="Pathogen Informatics"/>
        </authorList>
    </citation>
    <scope>NUCLEOTIDE SEQUENCE</scope>
</reference>
<evidence type="ECO:0000313" key="2">
    <source>
        <dbReference type="Proteomes" id="UP000784294"/>
    </source>
</evidence>
<dbReference type="Proteomes" id="UP000784294">
    <property type="component" value="Unassembled WGS sequence"/>
</dbReference>
<dbReference type="EMBL" id="CAAALY010247215">
    <property type="protein sequence ID" value="VEL34216.1"/>
    <property type="molecule type" value="Genomic_DNA"/>
</dbReference>
<accession>A0A3S5C478</accession>
<comment type="caution">
    <text evidence="1">The sequence shown here is derived from an EMBL/GenBank/DDBJ whole genome shotgun (WGS) entry which is preliminary data.</text>
</comment>
<protein>
    <submittedName>
        <fullName evidence="1">Uncharacterized protein</fullName>
    </submittedName>
</protein>
<dbReference type="AlphaFoldDB" id="A0A3S5C478"/>
<evidence type="ECO:0000313" key="1">
    <source>
        <dbReference type="EMBL" id="VEL34216.1"/>
    </source>
</evidence>
<gene>
    <name evidence="1" type="ORF">PXEA_LOCUS27656</name>
</gene>
<name>A0A3S5C478_9PLAT</name>
<sequence length="118" mass="12739">MGSPATGGTAEVVGIRAGHALFDSAQAPSDPFQSGSRGLALFQFLRRRPASQPNHHFIHGKACSLSSMKSCCLWQLLMATFQGVDWSSFCPDHQTTGEARASYFSPAVYLQCVIGFEL</sequence>
<organism evidence="1 2">
    <name type="scientific">Protopolystoma xenopodis</name>
    <dbReference type="NCBI Taxonomy" id="117903"/>
    <lineage>
        <taxon>Eukaryota</taxon>
        <taxon>Metazoa</taxon>
        <taxon>Spiralia</taxon>
        <taxon>Lophotrochozoa</taxon>
        <taxon>Platyhelminthes</taxon>
        <taxon>Monogenea</taxon>
        <taxon>Polyopisthocotylea</taxon>
        <taxon>Polystomatidea</taxon>
        <taxon>Polystomatidae</taxon>
        <taxon>Protopolystoma</taxon>
    </lineage>
</organism>